<dbReference type="InterPro" id="IPR032675">
    <property type="entry name" value="LRR_dom_sf"/>
</dbReference>
<feature type="region of interest" description="Disordered" evidence="1">
    <location>
        <begin position="149"/>
        <end position="189"/>
    </location>
</feature>
<comment type="caution">
    <text evidence="2">The sequence shown here is derived from an EMBL/GenBank/DDBJ whole genome shotgun (WGS) entry which is preliminary data.</text>
</comment>
<dbReference type="EMBL" id="JAOTOJ010000011">
    <property type="protein sequence ID" value="KAK9394520.1"/>
    <property type="molecule type" value="Genomic_DNA"/>
</dbReference>
<evidence type="ECO:0000256" key="1">
    <source>
        <dbReference type="SAM" id="MobiDB-lite"/>
    </source>
</evidence>
<reference evidence="2 3" key="1">
    <citation type="journal article" date="2024" name="Proc. Natl. Acad. Sci. U.S.A.">
        <title>The genetic regulatory architecture and epigenomic basis for age-related changes in rattlesnake venom.</title>
        <authorList>
            <person name="Hogan M.P."/>
            <person name="Holding M.L."/>
            <person name="Nystrom G.S."/>
            <person name="Colston T.J."/>
            <person name="Bartlett D.A."/>
            <person name="Mason A.J."/>
            <person name="Ellsworth S.A."/>
            <person name="Rautsaw R.M."/>
            <person name="Lawrence K.C."/>
            <person name="Strickland J.L."/>
            <person name="He B."/>
            <person name="Fraser P."/>
            <person name="Margres M.J."/>
            <person name="Gilbert D.M."/>
            <person name="Gibbs H.L."/>
            <person name="Parkinson C.L."/>
            <person name="Rokyta D.R."/>
        </authorList>
    </citation>
    <scope>NUCLEOTIDE SEQUENCE [LARGE SCALE GENOMIC DNA]</scope>
    <source>
        <strain evidence="2">DRR0105</strain>
    </source>
</reference>
<protein>
    <submittedName>
        <fullName evidence="2">NACHT LRR and PYD domains-containing protein 12-like</fullName>
    </submittedName>
</protein>
<dbReference type="AlphaFoldDB" id="A0AAW1AX41"/>
<evidence type="ECO:0000313" key="3">
    <source>
        <dbReference type="Proteomes" id="UP001474421"/>
    </source>
</evidence>
<organism evidence="2 3">
    <name type="scientific">Crotalus adamanteus</name>
    <name type="common">Eastern diamondback rattlesnake</name>
    <dbReference type="NCBI Taxonomy" id="8729"/>
    <lineage>
        <taxon>Eukaryota</taxon>
        <taxon>Metazoa</taxon>
        <taxon>Chordata</taxon>
        <taxon>Craniata</taxon>
        <taxon>Vertebrata</taxon>
        <taxon>Euteleostomi</taxon>
        <taxon>Lepidosauria</taxon>
        <taxon>Squamata</taxon>
        <taxon>Bifurcata</taxon>
        <taxon>Unidentata</taxon>
        <taxon>Episquamata</taxon>
        <taxon>Toxicofera</taxon>
        <taxon>Serpentes</taxon>
        <taxon>Colubroidea</taxon>
        <taxon>Viperidae</taxon>
        <taxon>Crotalinae</taxon>
        <taxon>Crotalus</taxon>
    </lineage>
</organism>
<evidence type="ECO:0000313" key="2">
    <source>
        <dbReference type="EMBL" id="KAK9394520.1"/>
    </source>
</evidence>
<dbReference type="SUPFAM" id="SSF52047">
    <property type="entry name" value="RNI-like"/>
    <property type="match status" value="1"/>
</dbReference>
<feature type="compositionally biased region" description="Basic and acidic residues" evidence="1">
    <location>
        <begin position="158"/>
        <end position="189"/>
    </location>
</feature>
<sequence length="189" mass="21251">MGTGGLKQLQDHLLCCKTLQLCGNRLGSSGASLLWNALHDNTTLEELYLDLTDLMDRGLHNILDSLSGNTTLRLLSIPGNRFSPGGQHILSELHRRNPKLKIVSCFLSDAALLQSYLDWVDEITVEPKQMESVNNAGVLDMILETLVGTDNPEASQEAQEKRRAEEKDLCYPERGQKKEEEKRYKPYLI</sequence>
<keyword evidence="3" id="KW-1185">Reference proteome</keyword>
<proteinExistence type="predicted"/>
<accession>A0AAW1AX41</accession>
<dbReference type="Proteomes" id="UP001474421">
    <property type="component" value="Unassembled WGS sequence"/>
</dbReference>
<name>A0AAW1AX41_CROAD</name>
<gene>
    <name evidence="2" type="ORF">NXF25_015048</name>
</gene>
<dbReference type="Gene3D" id="3.80.10.10">
    <property type="entry name" value="Ribonuclease Inhibitor"/>
    <property type="match status" value="1"/>
</dbReference>